<comment type="caution">
    <text evidence="4">The sequence shown here is derived from an EMBL/GenBank/DDBJ whole genome shotgun (WGS) entry which is preliminary data.</text>
</comment>
<keyword evidence="2 4" id="KW-0808">Transferase</keyword>
<dbReference type="AlphaFoldDB" id="A0A543NEZ0"/>
<dbReference type="Gene3D" id="3.40.50.2000">
    <property type="entry name" value="Glycogen Phosphorylase B"/>
    <property type="match status" value="2"/>
</dbReference>
<dbReference type="InterPro" id="IPR028098">
    <property type="entry name" value="Glyco_trans_4-like_N"/>
</dbReference>
<dbReference type="InterPro" id="IPR050194">
    <property type="entry name" value="Glycosyltransferase_grp1"/>
</dbReference>
<dbReference type="Pfam" id="PF13692">
    <property type="entry name" value="Glyco_trans_1_4"/>
    <property type="match status" value="1"/>
</dbReference>
<dbReference type="PANTHER" id="PTHR45947:SF3">
    <property type="entry name" value="SULFOQUINOVOSYL TRANSFERASE SQD2"/>
    <property type="match status" value="1"/>
</dbReference>
<dbReference type="CDD" id="cd03794">
    <property type="entry name" value="GT4_WbuB-like"/>
    <property type="match status" value="1"/>
</dbReference>
<keyword evidence="1" id="KW-0328">Glycosyltransferase</keyword>
<proteinExistence type="predicted"/>
<name>A0A543NEZ0_9ACTN</name>
<dbReference type="Proteomes" id="UP000317422">
    <property type="component" value="Unassembled WGS sequence"/>
</dbReference>
<dbReference type="SUPFAM" id="SSF53756">
    <property type="entry name" value="UDP-Glycosyltransferase/glycogen phosphorylase"/>
    <property type="match status" value="1"/>
</dbReference>
<dbReference type="GO" id="GO:0016758">
    <property type="term" value="F:hexosyltransferase activity"/>
    <property type="evidence" value="ECO:0007669"/>
    <property type="project" value="TreeGrafter"/>
</dbReference>
<organism evidence="4 5">
    <name type="scientific">Haloactinospora alba</name>
    <dbReference type="NCBI Taxonomy" id="405555"/>
    <lineage>
        <taxon>Bacteria</taxon>
        <taxon>Bacillati</taxon>
        <taxon>Actinomycetota</taxon>
        <taxon>Actinomycetes</taxon>
        <taxon>Streptosporangiales</taxon>
        <taxon>Nocardiopsidaceae</taxon>
        <taxon>Haloactinospora</taxon>
    </lineage>
</organism>
<evidence type="ECO:0000256" key="2">
    <source>
        <dbReference type="ARBA" id="ARBA00022679"/>
    </source>
</evidence>
<dbReference type="EMBL" id="VFQC01000001">
    <property type="protein sequence ID" value="TQN30392.1"/>
    <property type="molecule type" value="Genomic_DNA"/>
</dbReference>
<keyword evidence="5" id="KW-1185">Reference proteome</keyword>
<dbReference type="GO" id="GO:1901137">
    <property type="term" value="P:carbohydrate derivative biosynthetic process"/>
    <property type="evidence" value="ECO:0007669"/>
    <property type="project" value="UniProtKB-ARBA"/>
</dbReference>
<evidence type="ECO:0000313" key="4">
    <source>
        <dbReference type="EMBL" id="TQN30392.1"/>
    </source>
</evidence>
<gene>
    <name evidence="4" type="ORF">FHX37_0269</name>
</gene>
<dbReference type="PANTHER" id="PTHR45947">
    <property type="entry name" value="SULFOQUINOVOSYL TRANSFERASE SQD2"/>
    <property type="match status" value="1"/>
</dbReference>
<accession>A0A543NEZ0</accession>
<protein>
    <submittedName>
        <fullName evidence="4">Glycosyltransferase involved in cell wall biosynthesis</fullName>
    </submittedName>
</protein>
<sequence length="574" mass="62707">MVPCPAVRNTAKTISFTATLAWRHLRREPARVPLLALRVCPGGLRRVVRAVLLRTGGLARVYALWDAGNRTGSLDTLRRSAHGASPRCIARMVAFALAVERPRTARELLAGLPEGPRRVRLEREVALATGRALPSETPGRWPDLTVTPVRRTARYDTMNDGQSVPVTRVLHLVTNALPHTNAGYTQRTHRIALGQRASGMEPHVVTRLGYPLTKGIADARPRVRVEGVDYHRLLPWFAPADGERELRSSVRRAVPLVERLRPDVLHAASNHRNGRLALELGRRFGVPVVYEVRGFLEESWLSRDASRSTSDAFYREERRRETACMSAADLVVTLGRAMRDEIVARGIAPDRVLVVPNAVEEGFLEPLPSGSGVRDEWGVGPEEFVVGTTTSCYGYEGLDTLIDAVALLRGRGVPARALVVGDGPELDALRDHAAAAGVADSTHFPGRVAAGEIRRYHAAMDVFAVPRRDERVTRLVTPLKPVEAMAGGLPVVASDLPALRELVEHGETGELVDPGSSRELAGCLERLARDARLRAGYGRAGRARVTGERTWNAAARRYLDAYSALLGEKPLGPV</sequence>
<reference evidence="4 5" key="1">
    <citation type="submission" date="2019-06" db="EMBL/GenBank/DDBJ databases">
        <title>Sequencing the genomes of 1000 actinobacteria strains.</title>
        <authorList>
            <person name="Klenk H.-P."/>
        </authorList>
    </citation>
    <scope>NUCLEOTIDE SEQUENCE [LARGE SCALE GENOMIC DNA]</scope>
    <source>
        <strain evidence="4 5">DSM 45015</strain>
    </source>
</reference>
<dbReference type="Pfam" id="PF13579">
    <property type="entry name" value="Glyco_trans_4_4"/>
    <property type="match status" value="1"/>
</dbReference>
<evidence type="ECO:0000313" key="5">
    <source>
        <dbReference type="Proteomes" id="UP000317422"/>
    </source>
</evidence>
<evidence type="ECO:0000259" key="3">
    <source>
        <dbReference type="Pfam" id="PF13579"/>
    </source>
</evidence>
<feature type="domain" description="Glycosyltransferase subfamily 4-like N-terminal" evidence="3">
    <location>
        <begin position="183"/>
        <end position="357"/>
    </location>
</feature>
<evidence type="ECO:0000256" key="1">
    <source>
        <dbReference type="ARBA" id="ARBA00022676"/>
    </source>
</evidence>